<gene>
    <name evidence="9" type="ORF">G7077_05945</name>
</gene>
<dbReference type="InterPro" id="IPR001412">
    <property type="entry name" value="aa-tRNA-synth_I_CS"/>
</dbReference>
<dbReference type="GO" id="GO:0005524">
    <property type="term" value="F:ATP binding"/>
    <property type="evidence" value="ECO:0007669"/>
    <property type="project" value="UniProtKB-KW"/>
</dbReference>
<dbReference type="PANTHER" id="PTHR43311:SF1">
    <property type="entry name" value="GLUTAMYL-Q TRNA(ASP) SYNTHETASE"/>
    <property type="match status" value="1"/>
</dbReference>
<dbReference type="GO" id="GO:0005829">
    <property type="term" value="C:cytosol"/>
    <property type="evidence" value="ECO:0007669"/>
    <property type="project" value="TreeGrafter"/>
</dbReference>
<name>A0A6G7YP37_9SPHN</name>
<keyword evidence="5 7" id="KW-0067">ATP-binding</keyword>
<proteinExistence type="inferred from homology"/>
<accession>A0A6G7YP37</accession>
<dbReference type="AlphaFoldDB" id="A0A6G7YP37"/>
<dbReference type="NCBIfam" id="NF004315">
    <property type="entry name" value="PRK05710.1-4"/>
    <property type="match status" value="1"/>
</dbReference>
<keyword evidence="3 7" id="KW-0547">Nucleotide-binding</keyword>
<dbReference type="PROSITE" id="PS00178">
    <property type="entry name" value="AA_TRNA_LIGASE_I"/>
    <property type="match status" value="1"/>
</dbReference>
<evidence type="ECO:0000259" key="8">
    <source>
        <dbReference type="Pfam" id="PF00749"/>
    </source>
</evidence>
<dbReference type="SUPFAM" id="SSF52374">
    <property type="entry name" value="Nucleotidylyl transferase"/>
    <property type="match status" value="1"/>
</dbReference>
<keyword evidence="2" id="KW-0479">Metal-binding</keyword>
<dbReference type="InterPro" id="IPR000924">
    <property type="entry name" value="Glu/Gln-tRNA-synth"/>
</dbReference>
<keyword evidence="10" id="KW-1185">Reference proteome</keyword>
<keyword evidence="6 7" id="KW-0030">Aminoacyl-tRNA synthetase</keyword>
<dbReference type="RefSeq" id="WP_166410901.1">
    <property type="nucleotide sequence ID" value="NZ_CP049869.1"/>
</dbReference>
<dbReference type="InterPro" id="IPR020058">
    <property type="entry name" value="Glu/Gln-tRNA-synth_Ib_cat-dom"/>
</dbReference>
<dbReference type="Gene3D" id="3.40.50.620">
    <property type="entry name" value="HUPs"/>
    <property type="match status" value="1"/>
</dbReference>
<dbReference type="EMBL" id="CP049869">
    <property type="protein sequence ID" value="QIK78508.1"/>
    <property type="molecule type" value="Genomic_DNA"/>
</dbReference>
<dbReference type="PANTHER" id="PTHR43311">
    <property type="entry name" value="GLUTAMATE--TRNA LIGASE"/>
    <property type="match status" value="1"/>
</dbReference>
<feature type="domain" description="Glutamyl/glutaminyl-tRNA synthetase class Ib catalytic" evidence="8">
    <location>
        <begin position="4"/>
        <end position="254"/>
    </location>
</feature>
<evidence type="ECO:0000256" key="6">
    <source>
        <dbReference type="ARBA" id="ARBA00023146"/>
    </source>
</evidence>
<organism evidence="9 10">
    <name type="scientific">Sphingomonas piscis</name>
    <dbReference type="NCBI Taxonomy" id="2714943"/>
    <lineage>
        <taxon>Bacteria</taxon>
        <taxon>Pseudomonadati</taxon>
        <taxon>Pseudomonadota</taxon>
        <taxon>Alphaproteobacteria</taxon>
        <taxon>Sphingomonadales</taxon>
        <taxon>Sphingomonadaceae</taxon>
        <taxon>Sphingomonas</taxon>
    </lineage>
</organism>
<dbReference type="GO" id="GO:0004818">
    <property type="term" value="F:glutamate-tRNA ligase activity"/>
    <property type="evidence" value="ECO:0007669"/>
    <property type="project" value="TreeGrafter"/>
</dbReference>
<dbReference type="GO" id="GO:0006424">
    <property type="term" value="P:glutamyl-tRNA aminoacylation"/>
    <property type="evidence" value="ECO:0007669"/>
    <property type="project" value="TreeGrafter"/>
</dbReference>
<dbReference type="InterPro" id="IPR049940">
    <property type="entry name" value="GluQ/Sye"/>
</dbReference>
<evidence type="ECO:0000256" key="4">
    <source>
        <dbReference type="ARBA" id="ARBA00022833"/>
    </source>
</evidence>
<dbReference type="Proteomes" id="UP000503222">
    <property type="component" value="Chromosome"/>
</dbReference>
<sequence length="282" mass="30785">MTTSRFAPSPTGRLHLGHAYSAALGHQRARASGGRFLLRVEDLDQSRSRPEFVDGIEEDLRWLGLRWDQPPIVQSERIEAYREALSRLRAEDLIYPCFCTRADIVQVAAAPHGDPGLFYPGTCRGLPDDPERRATTPHSWRLDSAKAVARCGLPGWQEEDGTAFEATSADIGDAILARKDAPAAYHLACVVDDAATGVTLVVRGTDLRPSTPIQRLLQILLDLPEPTYLHHPLVLHENGRRLAKRDLAPTLAAMRDTGVDGAHLAKMLATGVVPGGFRLGTP</sequence>
<evidence type="ECO:0000313" key="10">
    <source>
        <dbReference type="Proteomes" id="UP000503222"/>
    </source>
</evidence>
<dbReference type="KEGG" id="spii:G7077_05945"/>
<evidence type="ECO:0000256" key="2">
    <source>
        <dbReference type="ARBA" id="ARBA00022723"/>
    </source>
</evidence>
<keyword evidence="4" id="KW-0862">Zinc</keyword>
<keyword evidence="7" id="KW-0648">Protein biosynthesis</keyword>
<evidence type="ECO:0000313" key="9">
    <source>
        <dbReference type="EMBL" id="QIK78508.1"/>
    </source>
</evidence>
<evidence type="ECO:0000256" key="5">
    <source>
        <dbReference type="ARBA" id="ARBA00022840"/>
    </source>
</evidence>
<dbReference type="Pfam" id="PF00749">
    <property type="entry name" value="tRNA-synt_1c"/>
    <property type="match status" value="1"/>
</dbReference>
<reference evidence="9 10" key="1">
    <citation type="submission" date="2020-03" db="EMBL/GenBank/DDBJ databases">
        <title>Sphingomonas sp. nov., isolated from fish.</title>
        <authorList>
            <person name="Hyun D.-W."/>
            <person name="Bae J.-W."/>
        </authorList>
    </citation>
    <scope>NUCLEOTIDE SEQUENCE [LARGE SCALE GENOMIC DNA]</scope>
    <source>
        <strain evidence="9 10">HDW15B</strain>
    </source>
</reference>
<protein>
    <submittedName>
        <fullName evidence="9">tRNA glutamyl-Q(34) synthetase GluQRS</fullName>
        <ecNumber evidence="9">6.1.1.-</ecNumber>
    </submittedName>
</protein>
<evidence type="ECO:0000256" key="3">
    <source>
        <dbReference type="ARBA" id="ARBA00022741"/>
    </source>
</evidence>
<dbReference type="InterPro" id="IPR014729">
    <property type="entry name" value="Rossmann-like_a/b/a_fold"/>
</dbReference>
<dbReference type="EC" id="6.1.1.-" evidence="9"/>
<keyword evidence="1 7" id="KW-0436">Ligase</keyword>
<comment type="similarity">
    <text evidence="7">Belongs to the class-I aminoacyl-tRNA synthetase family.</text>
</comment>
<evidence type="ECO:0000256" key="1">
    <source>
        <dbReference type="ARBA" id="ARBA00022598"/>
    </source>
</evidence>
<dbReference type="PRINTS" id="PR00987">
    <property type="entry name" value="TRNASYNTHGLU"/>
</dbReference>
<evidence type="ECO:0000256" key="7">
    <source>
        <dbReference type="RuleBase" id="RU363037"/>
    </source>
</evidence>